<feature type="domain" description="Glutamate/phenylalanine/leucine/valine/L-tryptophan dehydrogenase C-terminal" evidence="7">
    <location>
        <begin position="143"/>
        <end position="352"/>
    </location>
</feature>
<dbReference type="PANTHER" id="PTHR42722">
    <property type="entry name" value="LEUCINE DEHYDROGENASE"/>
    <property type="match status" value="1"/>
</dbReference>
<evidence type="ECO:0000256" key="5">
    <source>
        <dbReference type="PIRSR" id="PIRSR000188-2"/>
    </source>
</evidence>
<keyword evidence="5" id="KW-0547">Nucleotide-binding</keyword>
<dbReference type="PANTHER" id="PTHR42722:SF1">
    <property type="entry name" value="VALINE DEHYDROGENASE"/>
    <property type="match status" value="1"/>
</dbReference>
<dbReference type="SUPFAM" id="SSF51735">
    <property type="entry name" value="NAD(P)-binding Rossmann-fold domains"/>
    <property type="match status" value="1"/>
</dbReference>
<feature type="binding site" evidence="5">
    <location>
        <begin position="179"/>
        <end position="184"/>
    </location>
    <ligand>
        <name>NAD(+)</name>
        <dbReference type="ChEBI" id="CHEBI:57540"/>
    </ligand>
</feature>
<evidence type="ECO:0000256" key="4">
    <source>
        <dbReference type="PIRSR" id="PIRSR000188-1"/>
    </source>
</evidence>
<dbReference type="Gene3D" id="3.40.50.10860">
    <property type="entry name" value="Leucine Dehydrogenase, chain A, domain 1"/>
    <property type="match status" value="1"/>
</dbReference>
<dbReference type="eggNOG" id="COG0334">
    <property type="taxonomic scope" value="Bacteria"/>
</dbReference>
<dbReference type="EMBL" id="CCEJ010000009">
    <property type="protein sequence ID" value="CDR34773.1"/>
    <property type="molecule type" value="Genomic_DNA"/>
</dbReference>
<name>A0A090D2Z7_9BACT</name>
<dbReference type="Pfam" id="PF00208">
    <property type="entry name" value="ELFV_dehydrog"/>
    <property type="match status" value="1"/>
</dbReference>
<dbReference type="Pfam" id="PF02812">
    <property type="entry name" value="ELFV_dehydrog_N"/>
    <property type="match status" value="1"/>
</dbReference>
<accession>A0A090D2Z7</accession>
<dbReference type="InterPro" id="IPR006095">
    <property type="entry name" value="Glu/Leu/Phe/Val/Trp_DH"/>
</dbReference>
<dbReference type="RefSeq" id="WP_041018371.1">
    <property type="nucleotide sequence ID" value="NZ_CCEJ010000009.1"/>
</dbReference>
<dbReference type="OrthoDB" id="9803297at2"/>
<dbReference type="GO" id="GO:0050049">
    <property type="term" value="F:L-leucine dehydrogenase activity"/>
    <property type="evidence" value="ECO:0007669"/>
    <property type="project" value="UniProtKB-EC"/>
</dbReference>
<dbReference type="InterPro" id="IPR006097">
    <property type="entry name" value="Glu/Leu/Phe/Val/Trp_DH_dimer"/>
</dbReference>
<keyword evidence="9" id="KW-1185">Reference proteome</keyword>
<keyword evidence="3 5" id="KW-0520">NAD</keyword>
<dbReference type="PRINTS" id="PR00082">
    <property type="entry name" value="GLFDHDRGNASE"/>
</dbReference>
<reference evidence="8" key="2">
    <citation type="submission" date="2014-09" db="EMBL/GenBank/DDBJ databases">
        <title>Criblamydia sequanensis harbors a mega-plasmid encoding arsenite resistance.</title>
        <authorList>
            <person name="Bertelli C."/>
            <person name="Goesmann A."/>
            <person name="Greub G."/>
        </authorList>
    </citation>
    <scope>NUCLEOTIDE SEQUENCE [LARGE SCALE GENOMIC DNA]</scope>
    <source>
        <strain evidence="8">CRIB-18</strain>
    </source>
</reference>
<dbReference type="Proteomes" id="UP000031552">
    <property type="component" value="Unassembled WGS sequence"/>
</dbReference>
<evidence type="ECO:0000256" key="1">
    <source>
        <dbReference type="ARBA" id="ARBA00006382"/>
    </source>
</evidence>
<dbReference type="InterPro" id="IPR033524">
    <property type="entry name" value="Glu/Leu/Phe/Val_DH_AS"/>
</dbReference>
<reference evidence="8" key="1">
    <citation type="submission" date="2013-12" db="EMBL/GenBank/DDBJ databases">
        <authorList>
            <person name="Linke B."/>
        </authorList>
    </citation>
    <scope>NUCLEOTIDE SEQUENCE [LARGE SCALE GENOMIC DNA]</scope>
    <source>
        <strain evidence="8">CRIB-18</strain>
    </source>
</reference>
<proteinExistence type="inferred from homology"/>
<dbReference type="InterPro" id="IPR046346">
    <property type="entry name" value="Aminoacid_DH-like_N_sf"/>
</dbReference>
<evidence type="ECO:0000313" key="8">
    <source>
        <dbReference type="EMBL" id="CDR34773.1"/>
    </source>
</evidence>
<protein>
    <submittedName>
        <fullName evidence="8">Glutamate dehydrogenase/leucine dehydrogenase</fullName>
        <ecNumber evidence="8">1.4.1.9</ecNumber>
    </submittedName>
</protein>
<dbReference type="EC" id="1.4.1.9" evidence="8"/>
<evidence type="ECO:0000256" key="2">
    <source>
        <dbReference type="ARBA" id="ARBA00023002"/>
    </source>
</evidence>
<comment type="caution">
    <text evidence="8">The sequence shown here is derived from an EMBL/GenBank/DDBJ whole genome shotgun (WGS) entry which is preliminary data.</text>
</comment>
<comment type="similarity">
    <text evidence="1 6">Belongs to the Glu/Leu/Phe/Val dehydrogenases family.</text>
</comment>
<evidence type="ECO:0000256" key="3">
    <source>
        <dbReference type="ARBA" id="ARBA00023027"/>
    </source>
</evidence>
<dbReference type="GO" id="GO:0006520">
    <property type="term" value="P:amino acid metabolic process"/>
    <property type="evidence" value="ECO:0007669"/>
    <property type="project" value="InterPro"/>
</dbReference>
<evidence type="ECO:0000256" key="6">
    <source>
        <dbReference type="RuleBase" id="RU004417"/>
    </source>
</evidence>
<dbReference type="PIRSF" id="PIRSF000188">
    <property type="entry name" value="Phe_leu_dh"/>
    <property type="match status" value="1"/>
</dbReference>
<gene>
    <name evidence="8" type="primary">gdhA</name>
    <name evidence="8" type="ORF">CSEC_1966</name>
</gene>
<dbReference type="Gene3D" id="3.40.50.720">
    <property type="entry name" value="NAD(P)-binding Rossmann-like Domain"/>
    <property type="match status" value="1"/>
</dbReference>
<dbReference type="InterPro" id="IPR006096">
    <property type="entry name" value="Glu/Leu/Phe/Val/Trp_DH_C"/>
</dbReference>
<sequence>MIKKKILDIPGYEKVIEAMDEDSKLHCIIAVHNTSLGPALGGVRIYPYQTFDDALKDVLLLAKAMTNKSALAEIGLGGGKSVIIADPKVDKSENLLKKFGEVINDFKGSYIVAEDVGSSPEDMLHIRKTTPYVSALPTSKSSGDPSPFTAWGVFRGIQAVLKELYGSTEVKNRRIAIQGLGHVGHFLAEHLFWQGADLVVTDIDSEKCATIKRKFGAEVIAPDRFIHEKCDILAPCALGGVFNQENAKTLKCKAIAGSANNQLADSQTAEVLHQHEILYAPDFLINSGGLINAVMEFEKEGYDPKHSCARVSEIFNSLQLVFAMSKKENKSTESVAEDLAAKKLKNKYKMRKEPISFKR</sequence>
<dbReference type="CDD" id="cd01075">
    <property type="entry name" value="NAD_bind_Leu_Phe_Val_DH"/>
    <property type="match status" value="1"/>
</dbReference>
<dbReference type="InterPro" id="IPR036291">
    <property type="entry name" value="NAD(P)-bd_dom_sf"/>
</dbReference>
<keyword evidence="2 6" id="KW-0560">Oxidoreductase</keyword>
<evidence type="ECO:0000259" key="7">
    <source>
        <dbReference type="SMART" id="SM00839"/>
    </source>
</evidence>
<dbReference type="GO" id="GO:0000166">
    <property type="term" value="F:nucleotide binding"/>
    <property type="evidence" value="ECO:0007669"/>
    <property type="project" value="UniProtKB-KW"/>
</dbReference>
<dbReference type="PROSITE" id="PS00074">
    <property type="entry name" value="GLFV_DEHYDROGENASE"/>
    <property type="match status" value="1"/>
</dbReference>
<dbReference type="InterPro" id="IPR016211">
    <property type="entry name" value="Glu/Phe/Leu/Val/Trp_DH_bac/arc"/>
</dbReference>
<dbReference type="STRING" id="1437425.CSEC_1966"/>
<dbReference type="SUPFAM" id="SSF53223">
    <property type="entry name" value="Aminoacid dehydrogenase-like, N-terminal domain"/>
    <property type="match status" value="1"/>
</dbReference>
<feature type="active site" description="Proton donor/acceptor" evidence="4">
    <location>
        <position position="80"/>
    </location>
</feature>
<evidence type="ECO:0000313" key="9">
    <source>
        <dbReference type="Proteomes" id="UP000031552"/>
    </source>
</evidence>
<organism evidence="8 9">
    <name type="scientific">Candidatus Criblamydia sequanensis CRIB-18</name>
    <dbReference type="NCBI Taxonomy" id="1437425"/>
    <lineage>
        <taxon>Bacteria</taxon>
        <taxon>Pseudomonadati</taxon>
        <taxon>Chlamydiota</taxon>
        <taxon>Chlamydiia</taxon>
        <taxon>Parachlamydiales</taxon>
        <taxon>Candidatus Criblamydiaceae</taxon>
        <taxon>Candidatus Criblamydia</taxon>
    </lineage>
</organism>
<dbReference type="SMART" id="SM00839">
    <property type="entry name" value="ELFV_dehydrog"/>
    <property type="match status" value="1"/>
</dbReference>
<dbReference type="AlphaFoldDB" id="A0A090D2Z7"/>